<sequence>MQALSHLAQDIASAKEQGRYRTYLNLERRAETAPQAVLHAADGPREIIVWCSNDYLSLSHHPTVIDAVADAVRGVGLGTGGARSISGTSTFHEDLEAELASLYRKERALLFSTGFAANDTTLSVLGRRIPGLVIFSDELNHASIIQGVRNSGAQKRIFRHNDTGHLRKLLEETDPDVPKLVAFESLYSMEGDFSPIREIVDIAEEFGALTYLDEIHSVGIYGEEGSGYAEEQGVRDRITVFQGGFGKGLGGAGGYIAGPASVIDSVRTFAAPFVFSTSAPAPLVAGALSALRLVRHDSTQRDLPRARASELKEGLAARGIPVISRDSHVVPVLVGDPHRNKEVSALLLGDHGIYVQPVNAPTVPEGTERLRVTPTSRHTAEDVQVFVEALDTVWSAAGLPRSR</sequence>
<dbReference type="PANTHER" id="PTHR13693:SF102">
    <property type="entry name" value="2-AMINO-3-KETOBUTYRATE COENZYME A LIGASE, MITOCHONDRIAL"/>
    <property type="match status" value="1"/>
</dbReference>
<dbReference type="InterPro" id="IPR004839">
    <property type="entry name" value="Aminotransferase_I/II_large"/>
</dbReference>
<dbReference type="SUPFAM" id="SSF53383">
    <property type="entry name" value="PLP-dependent transferases"/>
    <property type="match status" value="1"/>
</dbReference>
<keyword evidence="4 8" id="KW-0808">Transferase</keyword>
<dbReference type="Proteomes" id="UP001250181">
    <property type="component" value="Unassembled WGS sequence"/>
</dbReference>
<dbReference type="RefSeq" id="WP_315876024.1">
    <property type="nucleotide sequence ID" value="NZ_JAWCTQ010000002.1"/>
</dbReference>
<dbReference type="CDD" id="cd06454">
    <property type="entry name" value="KBL_like"/>
    <property type="match status" value="1"/>
</dbReference>
<dbReference type="NCBIfam" id="TIGR01821">
    <property type="entry name" value="5aminolev_synth"/>
    <property type="match status" value="1"/>
</dbReference>
<evidence type="ECO:0000256" key="5">
    <source>
        <dbReference type="ARBA" id="ARBA00023315"/>
    </source>
</evidence>
<evidence type="ECO:0000256" key="4">
    <source>
        <dbReference type="ARBA" id="ARBA00022679"/>
    </source>
</evidence>
<feature type="domain" description="Aminotransferase class I/classII large" evidence="7">
    <location>
        <begin position="46"/>
        <end position="390"/>
    </location>
</feature>
<dbReference type="EC" id="2.3.1.47" evidence="3"/>
<dbReference type="InterPro" id="IPR010961">
    <property type="entry name" value="4pyrrol_synth_NH2levulA_synth"/>
</dbReference>
<proteinExistence type="inferred from homology"/>
<dbReference type="InterPro" id="IPR050087">
    <property type="entry name" value="AON_synthase_class-II"/>
</dbReference>
<evidence type="ECO:0000256" key="1">
    <source>
        <dbReference type="ARBA" id="ARBA00001933"/>
    </source>
</evidence>
<evidence type="ECO:0000259" key="7">
    <source>
        <dbReference type="Pfam" id="PF00155"/>
    </source>
</evidence>
<dbReference type="Pfam" id="PF00155">
    <property type="entry name" value="Aminotran_1_2"/>
    <property type="match status" value="1"/>
</dbReference>
<dbReference type="EMBL" id="JAWCTQ010000002">
    <property type="protein sequence ID" value="MDT9681032.1"/>
    <property type="molecule type" value="Genomic_DNA"/>
</dbReference>
<evidence type="ECO:0000256" key="6">
    <source>
        <dbReference type="ARBA" id="ARBA00047715"/>
    </source>
</evidence>
<dbReference type="InterPro" id="IPR015422">
    <property type="entry name" value="PyrdxlP-dep_Trfase_small"/>
</dbReference>
<dbReference type="PANTHER" id="PTHR13693">
    <property type="entry name" value="CLASS II AMINOTRANSFERASE/8-AMINO-7-OXONONANOATE SYNTHASE"/>
    <property type="match status" value="1"/>
</dbReference>
<keyword evidence="9" id="KW-1185">Reference proteome</keyword>
<comment type="caution">
    <text evidence="8">The sequence shown here is derived from an EMBL/GenBank/DDBJ whole genome shotgun (WGS) entry which is preliminary data.</text>
</comment>
<evidence type="ECO:0000313" key="9">
    <source>
        <dbReference type="Proteomes" id="UP001250181"/>
    </source>
</evidence>
<keyword evidence="5 8" id="KW-0012">Acyltransferase</keyword>
<name>A0ABU3QE39_9ACTN</name>
<dbReference type="InterPro" id="IPR015424">
    <property type="entry name" value="PyrdxlP-dep_Trfase"/>
</dbReference>
<comment type="cofactor">
    <cofactor evidence="1">
        <name>pyridoxal 5'-phosphate</name>
        <dbReference type="ChEBI" id="CHEBI:597326"/>
    </cofactor>
</comment>
<comment type="catalytic activity">
    <reaction evidence="6">
        <text>6-carboxyhexanoyl-[ACP] + L-alanine + H(+) = (8S)-8-amino-7-oxononanoate + holo-[ACP] + CO2</text>
        <dbReference type="Rhea" id="RHEA:42288"/>
        <dbReference type="Rhea" id="RHEA-COMP:9685"/>
        <dbReference type="Rhea" id="RHEA-COMP:9955"/>
        <dbReference type="ChEBI" id="CHEBI:15378"/>
        <dbReference type="ChEBI" id="CHEBI:16526"/>
        <dbReference type="ChEBI" id="CHEBI:57972"/>
        <dbReference type="ChEBI" id="CHEBI:64479"/>
        <dbReference type="ChEBI" id="CHEBI:78846"/>
        <dbReference type="ChEBI" id="CHEBI:149468"/>
        <dbReference type="EC" id="2.3.1.47"/>
    </reaction>
</comment>
<evidence type="ECO:0000256" key="2">
    <source>
        <dbReference type="ARBA" id="ARBA00008392"/>
    </source>
</evidence>
<reference evidence="8 9" key="1">
    <citation type="submission" date="2023-09" db="EMBL/GenBank/DDBJ databases">
        <title>Streptomyces sp. nov.: A antagonism against Alternaria gaisen Producing Streptochlin, Isolated from Tamarix root soil.</title>
        <authorList>
            <person name="Chen Y."/>
        </authorList>
    </citation>
    <scope>NUCLEOTIDE SEQUENCE [LARGE SCALE GENOMIC DNA]</scope>
    <source>
        <strain evidence="8 9">TRM76323</strain>
    </source>
</reference>
<dbReference type="Gene3D" id="3.90.1150.10">
    <property type="entry name" value="Aspartate Aminotransferase, domain 1"/>
    <property type="match status" value="1"/>
</dbReference>
<evidence type="ECO:0000313" key="8">
    <source>
        <dbReference type="EMBL" id="MDT9681032.1"/>
    </source>
</evidence>
<dbReference type="InterPro" id="IPR015421">
    <property type="entry name" value="PyrdxlP-dep_Trfase_major"/>
</dbReference>
<protein>
    <recommendedName>
        <fullName evidence="3">8-amino-7-oxononanoate synthase</fullName>
        <ecNumber evidence="3">2.3.1.47</ecNumber>
    </recommendedName>
</protein>
<gene>
    <name evidence="8" type="primary">hemA</name>
    <name evidence="8" type="ORF">RND61_02885</name>
</gene>
<organism evidence="8 9">
    <name type="scientific">Streptomyces tamarix</name>
    <dbReference type="NCBI Taxonomy" id="3078565"/>
    <lineage>
        <taxon>Bacteria</taxon>
        <taxon>Bacillati</taxon>
        <taxon>Actinomycetota</taxon>
        <taxon>Actinomycetes</taxon>
        <taxon>Kitasatosporales</taxon>
        <taxon>Streptomycetaceae</taxon>
        <taxon>Streptomyces</taxon>
    </lineage>
</organism>
<dbReference type="GO" id="GO:0003870">
    <property type="term" value="F:5-aminolevulinate synthase activity"/>
    <property type="evidence" value="ECO:0007669"/>
    <property type="project" value="UniProtKB-EC"/>
</dbReference>
<dbReference type="Gene3D" id="3.40.640.10">
    <property type="entry name" value="Type I PLP-dependent aspartate aminotransferase-like (Major domain)"/>
    <property type="match status" value="1"/>
</dbReference>
<comment type="similarity">
    <text evidence="2">Belongs to the class-II pyridoxal-phosphate-dependent aminotransferase family.</text>
</comment>
<accession>A0ABU3QE39</accession>
<evidence type="ECO:0000256" key="3">
    <source>
        <dbReference type="ARBA" id="ARBA00013187"/>
    </source>
</evidence>